<comment type="caution">
    <text evidence="4">The sequence shown here is derived from an EMBL/GenBank/DDBJ whole genome shotgun (WGS) entry which is preliminary data.</text>
</comment>
<keyword evidence="5" id="KW-1185">Reference proteome</keyword>
<keyword evidence="1" id="KW-0472">Membrane</keyword>
<dbReference type="InterPro" id="IPR007621">
    <property type="entry name" value="TPM_dom"/>
</dbReference>
<reference evidence="4 5" key="1">
    <citation type="submission" date="2018-02" db="EMBL/GenBank/DDBJ databases">
        <authorList>
            <person name="Cohen D.B."/>
            <person name="Kent A.D."/>
        </authorList>
    </citation>
    <scope>NUCLEOTIDE SEQUENCE [LARGE SCALE GENOMIC DNA]</scope>
    <source>
        <strain evidence="4 5">ULC007</strain>
    </source>
</reference>
<dbReference type="Proteomes" id="UP000238634">
    <property type="component" value="Unassembled WGS sequence"/>
</dbReference>
<feature type="transmembrane region" description="Helical" evidence="1">
    <location>
        <begin position="241"/>
        <end position="261"/>
    </location>
</feature>
<keyword evidence="1" id="KW-0812">Transmembrane</keyword>
<evidence type="ECO:0000256" key="2">
    <source>
        <dbReference type="SAM" id="SignalP"/>
    </source>
</evidence>
<dbReference type="PANTHER" id="PTHR35514:SF1">
    <property type="entry name" value="THYLAKOID LUMENAL 15.0 KDA PROTEIN 2, CHLOROPLASTIC"/>
    <property type="match status" value="1"/>
</dbReference>
<dbReference type="AlphaFoldDB" id="A0A2T1DAG1"/>
<dbReference type="RefSeq" id="WP_073074244.1">
    <property type="nucleotide sequence ID" value="NZ_MPPI01000032.1"/>
</dbReference>
<evidence type="ECO:0000313" key="5">
    <source>
        <dbReference type="Proteomes" id="UP000238634"/>
    </source>
</evidence>
<dbReference type="EMBL" id="PVWG01000028">
    <property type="protein sequence ID" value="PSB17434.1"/>
    <property type="molecule type" value="Genomic_DNA"/>
</dbReference>
<organism evidence="4 5">
    <name type="scientific">Phormidesmis priestleyi ULC007</name>
    <dbReference type="NCBI Taxonomy" id="1920490"/>
    <lineage>
        <taxon>Bacteria</taxon>
        <taxon>Bacillati</taxon>
        <taxon>Cyanobacteriota</taxon>
        <taxon>Cyanophyceae</taxon>
        <taxon>Leptolyngbyales</taxon>
        <taxon>Leptolyngbyaceae</taxon>
        <taxon>Phormidesmis</taxon>
    </lineage>
</organism>
<feature type="transmembrane region" description="Helical" evidence="1">
    <location>
        <begin position="208"/>
        <end position="229"/>
    </location>
</feature>
<gene>
    <name evidence="4" type="ORF">C7B65_18585</name>
</gene>
<keyword evidence="1" id="KW-1133">Transmembrane helix</keyword>
<feature type="transmembrane region" description="Helical" evidence="1">
    <location>
        <begin position="178"/>
        <end position="196"/>
    </location>
</feature>
<dbReference type="Pfam" id="PF04536">
    <property type="entry name" value="TPM_phosphatase"/>
    <property type="match status" value="1"/>
</dbReference>
<proteinExistence type="predicted"/>
<evidence type="ECO:0000256" key="1">
    <source>
        <dbReference type="SAM" id="Phobius"/>
    </source>
</evidence>
<feature type="chain" id="PRO_5015530149" evidence="2">
    <location>
        <begin position="32"/>
        <end position="269"/>
    </location>
</feature>
<sequence>MHYFLSRPFWKAVTVFCLTLSIWTIAPAAQAYNNPDLLPDQPTNVIDLAKILTAVQEETLSKNLGEFEAETGWKLRVLTQFDRTPGTAVKQFWGLDRKSVMLVADQRGGNILNFSVGDDFFPLLSRTFWIELQTRFGNQFFVRENGEDQSIIQALDAVKLCLRQNGCSVVPGLPREQWILTLVTSTIGGVIFGFAGQPRKGQEGQGFSWQWALIFSPLWGILFLAFGVGPVVTRTSDWLPLFRNVSGFALGALVAFLAPMLRKSSAPEL</sequence>
<dbReference type="OrthoDB" id="447331at2"/>
<feature type="signal peptide" evidence="2">
    <location>
        <begin position="1"/>
        <end position="31"/>
    </location>
</feature>
<evidence type="ECO:0000259" key="3">
    <source>
        <dbReference type="Pfam" id="PF04536"/>
    </source>
</evidence>
<evidence type="ECO:0000313" key="4">
    <source>
        <dbReference type="EMBL" id="PSB17434.1"/>
    </source>
</evidence>
<dbReference type="PANTHER" id="PTHR35514">
    <property type="entry name" value="THYLAKOID LUMENAL 15.0 KDA PROTEIN 2, CHLOROPLASTIC"/>
    <property type="match status" value="1"/>
</dbReference>
<reference evidence="4 5" key="2">
    <citation type="submission" date="2018-03" db="EMBL/GenBank/DDBJ databases">
        <title>The ancient ancestry and fast evolution of plastids.</title>
        <authorList>
            <person name="Moore K.R."/>
            <person name="Magnabosco C."/>
            <person name="Momper L."/>
            <person name="Gold D.A."/>
            <person name="Bosak T."/>
            <person name="Fournier G.P."/>
        </authorList>
    </citation>
    <scope>NUCLEOTIDE SEQUENCE [LARGE SCALE GENOMIC DNA]</scope>
    <source>
        <strain evidence="4 5">ULC007</strain>
    </source>
</reference>
<keyword evidence="2" id="KW-0732">Signal</keyword>
<accession>A0A2T1DAG1</accession>
<dbReference type="STRING" id="1920490.GCA_001895925_01821"/>
<feature type="domain" description="TPM" evidence="3">
    <location>
        <begin position="45"/>
        <end position="156"/>
    </location>
</feature>
<protein>
    <submittedName>
        <fullName evidence="4">TPM domain-containing protein</fullName>
    </submittedName>
</protein>
<name>A0A2T1DAG1_9CYAN</name>